<evidence type="ECO:0000256" key="1">
    <source>
        <dbReference type="ARBA" id="ARBA00004651"/>
    </source>
</evidence>
<dbReference type="PANTHER" id="PTHR10791">
    <property type="entry name" value="RAG1-ACTIVATING PROTEIN 1"/>
    <property type="match status" value="1"/>
</dbReference>
<dbReference type="Pfam" id="PF03083">
    <property type="entry name" value="MtN3_slv"/>
    <property type="match status" value="1"/>
</dbReference>
<comment type="subcellular location">
    <subcellularLocation>
        <location evidence="1">Cell membrane</location>
        <topology evidence="1">Multi-pass membrane protein</topology>
    </subcellularLocation>
</comment>
<evidence type="ECO:0000256" key="5">
    <source>
        <dbReference type="ARBA" id="ARBA00022597"/>
    </source>
</evidence>
<keyword evidence="7" id="KW-0677">Repeat</keyword>
<organism evidence="10">
    <name type="scientific">Aegilops tauschii</name>
    <name type="common">Tausch's goatgrass</name>
    <name type="synonym">Aegilops squarrosa</name>
    <dbReference type="NCBI Taxonomy" id="37682"/>
    <lineage>
        <taxon>Eukaryota</taxon>
        <taxon>Viridiplantae</taxon>
        <taxon>Streptophyta</taxon>
        <taxon>Embryophyta</taxon>
        <taxon>Tracheophyta</taxon>
        <taxon>Spermatophyta</taxon>
        <taxon>Magnoliopsida</taxon>
        <taxon>Liliopsida</taxon>
        <taxon>Poales</taxon>
        <taxon>Poaceae</taxon>
        <taxon>BOP clade</taxon>
        <taxon>Pooideae</taxon>
        <taxon>Triticodae</taxon>
        <taxon>Triticeae</taxon>
        <taxon>Triticinae</taxon>
        <taxon>Aegilops</taxon>
    </lineage>
</organism>
<dbReference type="OMA" id="YAIYRDK"/>
<protein>
    <submittedName>
        <fullName evidence="10">Protein RUPTURED POLLEN GRAIN 1</fullName>
    </submittedName>
</protein>
<name>M8CAT8_AEGTA</name>
<keyword evidence="9" id="KW-0472">Membrane</keyword>
<sequence length="57" mass="6585">MEHIARFFFGVSGNVIALFLFLSPVVTFWRIIKRKSTEDFSGVPYNMTLLNCLLSAW</sequence>
<evidence type="ECO:0000256" key="3">
    <source>
        <dbReference type="ARBA" id="ARBA00022448"/>
    </source>
</evidence>
<evidence type="ECO:0000256" key="7">
    <source>
        <dbReference type="ARBA" id="ARBA00022737"/>
    </source>
</evidence>
<dbReference type="InterPro" id="IPR004316">
    <property type="entry name" value="SWEET_rpt"/>
</dbReference>
<keyword evidence="5" id="KW-0762">Sugar transport</keyword>
<proteinExistence type="inferred from homology"/>
<keyword evidence="8" id="KW-1133">Transmembrane helix</keyword>
<dbReference type="Gene3D" id="1.20.1280.290">
    <property type="match status" value="1"/>
</dbReference>
<keyword evidence="3" id="KW-0813">Transport</keyword>
<evidence type="ECO:0000256" key="2">
    <source>
        <dbReference type="ARBA" id="ARBA00007809"/>
    </source>
</evidence>
<evidence type="ECO:0000256" key="4">
    <source>
        <dbReference type="ARBA" id="ARBA00022475"/>
    </source>
</evidence>
<keyword evidence="4" id="KW-1003">Cell membrane</keyword>
<dbReference type="GO" id="GO:0051119">
    <property type="term" value="F:sugar transmembrane transporter activity"/>
    <property type="evidence" value="ECO:0007669"/>
    <property type="project" value="InterPro"/>
</dbReference>
<accession>M8CAT8</accession>
<dbReference type="EnsemblPlants" id="EMT31248">
    <property type="protein sequence ID" value="EMT31248"/>
    <property type="gene ID" value="F775_25918"/>
</dbReference>
<comment type="similarity">
    <text evidence="2">Belongs to the SWEET sugar transporter family.</text>
</comment>
<reference evidence="10" key="1">
    <citation type="submission" date="2015-06" db="UniProtKB">
        <authorList>
            <consortium name="EnsemblPlants"/>
        </authorList>
    </citation>
    <scope>IDENTIFICATION</scope>
</reference>
<evidence type="ECO:0000256" key="8">
    <source>
        <dbReference type="ARBA" id="ARBA00022989"/>
    </source>
</evidence>
<evidence type="ECO:0000256" key="9">
    <source>
        <dbReference type="ARBA" id="ARBA00023136"/>
    </source>
</evidence>
<evidence type="ECO:0000256" key="6">
    <source>
        <dbReference type="ARBA" id="ARBA00022692"/>
    </source>
</evidence>
<evidence type="ECO:0000313" key="10">
    <source>
        <dbReference type="EnsemblPlants" id="EMT31248"/>
    </source>
</evidence>
<dbReference type="InterPro" id="IPR047664">
    <property type="entry name" value="SWEET"/>
</dbReference>
<dbReference type="PANTHER" id="PTHR10791:SF241">
    <property type="entry name" value="BIDIRECTIONAL SUGAR TRANSPORTER SWEET1A"/>
    <property type="match status" value="1"/>
</dbReference>
<keyword evidence="6" id="KW-0812">Transmembrane</keyword>
<dbReference type="AlphaFoldDB" id="M8CAT8"/>
<dbReference type="GO" id="GO:0005886">
    <property type="term" value="C:plasma membrane"/>
    <property type="evidence" value="ECO:0007669"/>
    <property type="project" value="UniProtKB-SubCell"/>
</dbReference>
<dbReference type="ExpressionAtlas" id="M8CAT8">
    <property type="expression patterns" value="baseline"/>
</dbReference>